<dbReference type="EMBL" id="JAUOEK010000139">
    <property type="protein sequence ID" value="MDO5970916.1"/>
    <property type="molecule type" value="Genomic_DNA"/>
</dbReference>
<dbReference type="RefSeq" id="WP_303278614.1">
    <property type="nucleotide sequence ID" value="NZ_JAUOEK010000139.1"/>
</dbReference>
<dbReference type="InterPro" id="IPR013766">
    <property type="entry name" value="Thioredoxin_domain"/>
</dbReference>
<dbReference type="SUPFAM" id="SSF48452">
    <property type="entry name" value="TPR-like"/>
    <property type="match status" value="1"/>
</dbReference>
<keyword evidence="1" id="KW-0676">Redox-active center</keyword>
<dbReference type="PANTHER" id="PTHR42852">
    <property type="entry name" value="THIOL:DISULFIDE INTERCHANGE PROTEIN DSBE"/>
    <property type="match status" value="1"/>
</dbReference>
<dbReference type="InterPro" id="IPR000866">
    <property type="entry name" value="AhpC/TSA"/>
</dbReference>
<dbReference type="PANTHER" id="PTHR42852:SF13">
    <property type="entry name" value="PROTEIN DIPZ"/>
    <property type="match status" value="1"/>
</dbReference>
<dbReference type="InterPro" id="IPR011990">
    <property type="entry name" value="TPR-like_helical_dom_sf"/>
</dbReference>
<dbReference type="CDD" id="cd02966">
    <property type="entry name" value="TlpA_like_family"/>
    <property type="match status" value="1"/>
</dbReference>
<organism evidence="3 4">
    <name type="scientific">Flavivirga aquimarina</name>
    <dbReference type="NCBI Taxonomy" id="2027862"/>
    <lineage>
        <taxon>Bacteria</taxon>
        <taxon>Pseudomonadati</taxon>
        <taxon>Bacteroidota</taxon>
        <taxon>Flavobacteriia</taxon>
        <taxon>Flavobacteriales</taxon>
        <taxon>Flavobacteriaceae</taxon>
        <taxon>Flavivirga</taxon>
    </lineage>
</organism>
<name>A0ABT8WD23_9FLAO</name>
<protein>
    <submittedName>
        <fullName evidence="3">TlpA disulfide reductase family protein</fullName>
    </submittedName>
</protein>
<feature type="domain" description="Thioredoxin" evidence="2">
    <location>
        <begin position="484"/>
        <end position="636"/>
    </location>
</feature>
<evidence type="ECO:0000256" key="1">
    <source>
        <dbReference type="ARBA" id="ARBA00023284"/>
    </source>
</evidence>
<dbReference type="InterPro" id="IPR050553">
    <property type="entry name" value="Thioredoxin_ResA/DsbE_sf"/>
</dbReference>
<evidence type="ECO:0000313" key="4">
    <source>
        <dbReference type="Proteomes" id="UP001176883"/>
    </source>
</evidence>
<dbReference type="PROSITE" id="PS51257">
    <property type="entry name" value="PROKAR_LIPOPROTEIN"/>
    <property type="match status" value="1"/>
</dbReference>
<keyword evidence="4" id="KW-1185">Reference proteome</keyword>
<dbReference type="PROSITE" id="PS00194">
    <property type="entry name" value="THIOREDOXIN_1"/>
    <property type="match status" value="1"/>
</dbReference>
<gene>
    <name evidence="3" type="ORF">Q4Q35_13980</name>
</gene>
<dbReference type="Pfam" id="PF00578">
    <property type="entry name" value="AhpC-TSA"/>
    <property type="match status" value="1"/>
</dbReference>
<comment type="caution">
    <text evidence="3">The sequence shown here is derived from an EMBL/GenBank/DDBJ whole genome shotgun (WGS) entry which is preliminary data.</text>
</comment>
<reference evidence="3" key="1">
    <citation type="submission" date="2023-07" db="EMBL/GenBank/DDBJ databases">
        <title>Two novel species in the genus Flavivirga.</title>
        <authorList>
            <person name="Kwon K."/>
        </authorList>
    </citation>
    <scope>NUCLEOTIDE SEQUENCE</scope>
    <source>
        <strain evidence="3">KCTC 52353</strain>
    </source>
</reference>
<evidence type="ECO:0000259" key="2">
    <source>
        <dbReference type="PROSITE" id="PS51352"/>
    </source>
</evidence>
<dbReference type="SUPFAM" id="SSF52833">
    <property type="entry name" value="Thioredoxin-like"/>
    <property type="match status" value="1"/>
</dbReference>
<evidence type="ECO:0000313" key="3">
    <source>
        <dbReference type="EMBL" id="MDO5970916.1"/>
    </source>
</evidence>
<sequence length="636" mass="72643">MKSTHLHFFIISILLLSFSCMENNADKGIHLGALHLSKETPKQGDSLVIKYSKNDSILLIDEPLEGVFYYAVQNKFYPTDINFVNTKNIYESSIIVPDSATAIAFTFSTKDKTDNNNKKGYIFPIYNNKDEIILGSHLSQGFYYLNKGKQHGLEKDISEALALIEKDMAHFPKLNTSYLLAVNRNDKEKAKEIIKKQTIDYEKKEGLNQEDYTTLSLLYDLAEKRNKADSINNIAVKKFPDGNAAKSKMLRDFFKEKDPLKKKEIYKNYVATYKKPDDYMLRTLANVEKGNNNTDGFFKYTNQISNKRSKASLYNNVAWNLALKGKDLDFAEKLSKNALDIVQNSKNNLTSKSDYLTVKQYLKNLKSNYTMYADTYALILFKQGHIKDAIKYQEEITRELVDGNGDPQNMNSRLLEFLIADKQYNKAEKEALRFLNKGCGDNKVKEYYRQAYIENKGSEEGLNAIVSKLEKKHEKLIFEKFKKKILNEEASQFTLNDLDGNTVSLSSLKGQVIILDFWATWCGPCKASFPSMQTAVNKYKNTNVKFLFVDTWEKGDEGVRRKNAQDFIKKNNYNFQVLLDNPIKEGSNKFFLADAYKVSGIPTKIIIGSDGKIKFKSVGGKGSITELDIMIKLAQS</sequence>
<proteinExistence type="predicted"/>
<dbReference type="PROSITE" id="PS51352">
    <property type="entry name" value="THIOREDOXIN_2"/>
    <property type="match status" value="1"/>
</dbReference>
<dbReference type="Proteomes" id="UP001176883">
    <property type="component" value="Unassembled WGS sequence"/>
</dbReference>
<accession>A0ABT8WD23</accession>
<dbReference type="InterPro" id="IPR017937">
    <property type="entry name" value="Thioredoxin_CS"/>
</dbReference>
<dbReference type="Gene3D" id="3.40.30.10">
    <property type="entry name" value="Glutaredoxin"/>
    <property type="match status" value="1"/>
</dbReference>
<dbReference type="InterPro" id="IPR036249">
    <property type="entry name" value="Thioredoxin-like_sf"/>
</dbReference>